<dbReference type="AlphaFoldDB" id="A0A6J4N3Q3"/>
<accession>A0A6J4N3Q3</accession>
<dbReference type="EMBL" id="CADCTV010001067">
    <property type="protein sequence ID" value="CAA9376531.1"/>
    <property type="molecule type" value="Genomic_DNA"/>
</dbReference>
<gene>
    <name evidence="2" type="ORF">AVDCRST_MAG89-5048</name>
</gene>
<reference evidence="2" key="1">
    <citation type="submission" date="2020-02" db="EMBL/GenBank/DDBJ databases">
        <authorList>
            <person name="Meier V. D."/>
        </authorList>
    </citation>
    <scope>NUCLEOTIDE SEQUENCE</scope>
    <source>
        <strain evidence="2">AVDCRST_MAG89</strain>
    </source>
</reference>
<evidence type="ECO:0000313" key="2">
    <source>
        <dbReference type="EMBL" id="CAA9376531.1"/>
    </source>
</evidence>
<proteinExistence type="predicted"/>
<feature type="region of interest" description="Disordered" evidence="1">
    <location>
        <begin position="1"/>
        <end position="43"/>
    </location>
</feature>
<protein>
    <submittedName>
        <fullName evidence="2">Uncharacterized protein</fullName>
    </submittedName>
</protein>
<evidence type="ECO:0000256" key="1">
    <source>
        <dbReference type="SAM" id="MobiDB-lite"/>
    </source>
</evidence>
<name>A0A6J4N3Q3_9BACT</name>
<organism evidence="2">
    <name type="scientific">uncultured Gemmatimonadota bacterium</name>
    <dbReference type="NCBI Taxonomy" id="203437"/>
    <lineage>
        <taxon>Bacteria</taxon>
        <taxon>Pseudomonadati</taxon>
        <taxon>Gemmatimonadota</taxon>
        <taxon>environmental samples</taxon>
    </lineage>
</organism>
<sequence length="43" mass="4503">MRPSPVLAHARPPSPKKEGGGGTLHDSGARPWSGCAPIHFVSR</sequence>